<dbReference type="UniPathway" id="UPA00077">
    <property type="reaction ID" value="UER00155"/>
</dbReference>
<reference evidence="14" key="1">
    <citation type="journal article" date="2005" name="Environ. Microbiol.">
        <title>Genetic and functional properties of uncultivated thermophilic crenarchaeotes from a subsurface gold mine as revealed by analysis of genome fragments.</title>
        <authorList>
            <person name="Nunoura T."/>
            <person name="Hirayama H."/>
            <person name="Takami H."/>
            <person name="Oida H."/>
            <person name="Nishi S."/>
            <person name="Shimamura S."/>
            <person name="Suzuki Y."/>
            <person name="Inagaki F."/>
            <person name="Takai K."/>
            <person name="Nealson K.H."/>
            <person name="Horikoshi K."/>
        </authorList>
    </citation>
    <scope>NUCLEOTIDE SEQUENCE</scope>
</reference>
<dbReference type="GO" id="GO:0046656">
    <property type="term" value="P:folic acid biosynthetic process"/>
    <property type="evidence" value="ECO:0007669"/>
    <property type="project" value="UniProtKB-KW"/>
</dbReference>
<evidence type="ECO:0000256" key="7">
    <source>
        <dbReference type="ARBA" id="ARBA00022777"/>
    </source>
</evidence>
<dbReference type="PANTHER" id="PTHR43071:SF1">
    <property type="entry name" value="2-AMINO-4-HYDROXY-6-HYDROXYMETHYLDIHYDROPTERIDINE PYROPHOSPHOKINASE"/>
    <property type="match status" value="1"/>
</dbReference>
<accession>H5SGR3</accession>
<evidence type="ECO:0000313" key="14">
    <source>
        <dbReference type="EMBL" id="BAL55349.1"/>
    </source>
</evidence>
<dbReference type="NCBIfam" id="TIGR01498">
    <property type="entry name" value="folK"/>
    <property type="match status" value="1"/>
</dbReference>
<dbReference type="GO" id="GO:0003848">
    <property type="term" value="F:2-amino-4-hydroxy-6-hydroxymethyldihydropteridine diphosphokinase activity"/>
    <property type="evidence" value="ECO:0007669"/>
    <property type="project" value="UniProtKB-EC"/>
</dbReference>
<reference evidence="14" key="2">
    <citation type="journal article" date="2012" name="PLoS ONE">
        <title>A Deeply Branching Thermophilic Bacterium with an Ancient Acetyl-CoA Pathway Dominates a Subsurface Ecosystem.</title>
        <authorList>
            <person name="Takami H."/>
            <person name="Noguchi H."/>
            <person name="Takaki Y."/>
            <person name="Uchiyama I."/>
            <person name="Toyoda A."/>
            <person name="Nishi S."/>
            <person name="Chee G.-J."/>
            <person name="Arai W."/>
            <person name="Nunoura T."/>
            <person name="Itoh T."/>
            <person name="Hattori M."/>
            <person name="Takai K."/>
        </authorList>
    </citation>
    <scope>NUCLEOTIDE SEQUENCE</scope>
</reference>
<evidence type="ECO:0000256" key="12">
    <source>
        <dbReference type="ARBA" id="ARBA00033413"/>
    </source>
</evidence>
<dbReference type="Gene3D" id="3.30.70.560">
    <property type="entry name" value="7,8-Dihydro-6-hydroxymethylpterin-pyrophosphokinase HPPK"/>
    <property type="match status" value="1"/>
</dbReference>
<evidence type="ECO:0000256" key="9">
    <source>
        <dbReference type="ARBA" id="ARBA00022909"/>
    </source>
</evidence>
<protein>
    <recommendedName>
        <fullName evidence="4">2-amino-4-hydroxy-6-hydroxymethyldihydropteridine pyrophosphokinase</fullName>
        <ecNumber evidence="3">2.7.6.3</ecNumber>
    </recommendedName>
    <alternativeName>
        <fullName evidence="11">6-hydroxymethyl-7,8-dihydropterin pyrophosphokinase</fullName>
    </alternativeName>
    <alternativeName>
        <fullName evidence="12">7,8-dihydro-6-hydroxymethylpterin-pyrophosphokinase</fullName>
    </alternativeName>
</protein>
<comment type="similarity">
    <text evidence="2">Belongs to the HPPK family.</text>
</comment>
<evidence type="ECO:0000256" key="3">
    <source>
        <dbReference type="ARBA" id="ARBA00013253"/>
    </source>
</evidence>
<dbReference type="GO" id="GO:0016301">
    <property type="term" value="F:kinase activity"/>
    <property type="evidence" value="ECO:0007669"/>
    <property type="project" value="UniProtKB-KW"/>
</dbReference>
<dbReference type="GO" id="GO:0046654">
    <property type="term" value="P:tetrahydrofolate biosynthetic process"/>
    <property type="evidence" value="ECO:0007669"/>
    <property type="project" value="UniProtKB-UniPathway"/>
</dbReference>
<proteinExistence type="inferred from homology"/>
<evidence type="ECO:0000256" key="8">
    <source>
        <dbReference type="ARBA" id="ARBA00022840"/>
    </source>
</evidence>
<dbReference type="EC" id="2.7.6.3" evidence="3"/>
<name>H5SGR3_9BACT</name>
<sequence length="173" mass="19477">MMTVALVGLGSNAGERQELLQKALAVLAREVCLECCSPLYQTQPWGLPAEVPWFLNAVVRVRTPYSAEELWALCTQLESFFGRRRSGVPDPVRPLDLDVLLYGELIVRAEHLCIPHPRLHQRRFVLQPAADIAPEMRHPLLGKTLDELLQECADPAWVRLYAQPPGECLYALP</sequence>
<dbReference type="EMBL" id="AP011715">
    <property type="protein sequence ID" value="BAL55349.1"/>
    <property type="molecule type" value="Genomic_DNA"/>
</dbReference>
<evidence type="ECO:0000256" key="11">
    <source>
        <dbReference type="ARBA" id="ARBA00029766"/>
    </source>
</evidence>
<dbReference type="Pfam" id="PF01288">
    <property type="entry name" value="HPPK"/>
    <property type="match status" value="1"/>
</dbReference>
<dbReference type="GO" id="GO:0005524">
    <property type="term" value="F:ATP binding"/>
    <property type="evidence" value="ECO:0007669"/>
    <property type="project" value="UniProtKB-KW"/>
</dbReference>
<evidence type="ECO:0000256" key="4">
    <source>
        <dbReference type="ARBA" id="ARBA00016218"/>
    </source>
</evidence>
<evidence type="ECO:0000256" key="2">
    <source>
        <dbReference type="ARBA" id="ARBA00005810"/>
    </source>
</evidence>
<dbReference type="AlphaFoldDB" id="H5SGR3"/>
<dbReference type="PANTHER" id="PTHR43071">
    <property type="entry name" value="2-AMINO-4-HYDROXY-6-HYDROXYMETHYLDIHYDROPTERIDINE PYROPHOSPHOKINASE"/>
    <property type="match status" value="1"/>
</dbReference>
<comment type="pathway">
    <text evidence="1">Cofactor biosynthesis; tetrahydrofolate biosynthesis; 2-amino-4-hydroxy-6-hydroxymethyl-7,8-dihydropteridine diphosphate from 7,8-dihydroneopterin triphosphate: step 4/4.</text>
</comment>
<evidence type="ECO:0000256" key="6">
    <source>
        <dbReference type="ARBA" id="ARBA00022741"/>
    </source>
</evidence>
<keyword evidence="8" id="KW-0067">ATP-binding</keyword>
<organism evidence="14">
    <name type="scientific">uncultured Chlorobiota bacterium</name>
    <dbReference type="NCBI Taxonomy" id="156405"/>
    <lineage>
        <taxon>Bacteria</taxon>
        <taxon>Pseudomonadati</taxon>
        <taxon>Chlorobiota</taxon>
        <taxon>environmental samples</taxon>
    </lineage>
</organism>
<keyword evidence="6" id="KW-0547">Nucleotide-binding</keyword>
<dbReference type="InterPro" id="IPR000550">
    <property type="entry name" value="Hppk"/>
</dbReference>
<dbReference type="CDD" id="cd00483">
    <property type="entry name" value="HPPK"/>
    <property type="match status" value="1"/>
</dbReference>
<keyword evidence="5" id="KW-0808">Transferase</keyword>
<keyword evidence="7 14" id="KW-0418">Kinase</keyword>
<gene>
    <name evidence="14" type="ORF">HGMM_F27B02C53</name>
</gene>
<evidence type="ECO:0000256" key="5">
    <source>
        <dbReference type="ARBA" id="ARBA00022679"/>
    </source>
</evidence>
<evidence type="ECO:0000256" key="10">
    <source>
        <dbReference type="ARBA" id="ARBA00029409"/>
    </source>
</evidence>
<feature type="domain" description="7,8-dihydro-6-hydroxymethylpterin-pyrophosphokinase" evidence="13">
    <location>
        <begin position="7"/>
        <end position="134"/>
    </location>
</feature>
<dbReference type="InterPro" id="IPR035907">
    <property type="entry name" value="Hppk_sf"/>
</dbReference>
<evidence type="ECO:0000256" key="1">
    <source>
        <dbReference type="ARBA" id="ARBA00005051"/>
    </source>
</evidence>
<dbReference type="SUPFAM" id="SSF55083">
    <property type="entry name" value="6-hydroxymethyl-7,8-dihydropterin pyrophosphokinase, HPPK"/>
    <property type="match status" value="1"/>
</dbReference>
<evidence type="ECO:0000259" key="13">
    <source>
        <dbReference type="Pfam" id="PF01288"/>
    </source>
</evidence>
<keyword evidence="9" id="KW-0289">Folate biosynthesis</keyword>
<comment type="function">
    <text evidence="10">Catalyzes the transfer of pyrophosphate from adenosine triphosphate (ATP) to 6-hydroxymethyl-7,8-dihydropterin, an enzymatic step in folate biosynthesis pathway.</text>
</comment>